<sequence length="119" mass="12896">MFIHLLLLPSSAAASVLLTVILIIVIAALAAFGFFHYRKTGSILPSLPKLSRSVSLCGILSLEICLHGIILFILHQNEHFATDFGKPPIIFENPTYTSKDTAITAAQPTSAPVRNHSPF</sequence>
<protein>
    <submittedName>
        <fullName evidence="2">Uncharacterized protein</fullName>
    </submittedName>
</protein>
<organism evidence="2 3">
    <name type="scientific">Cervus elaphus hippelaphus</name>
    <name type="common">European red deer</name>
    <dbReference type="NCBI Taxonomy" id="46360"/>
    <lineage>
        <taxon>Eukaryota</taxon>
        <taxon>Metazoa</taxon>
        <taxon>Chordata</taxon>
        <taxon>Craniata</taxon>
        <taxon>Vertebrata</taxon>
        <taxon>Euteleostomi</taxon>
        <taxon>Mammalia</taxon>
        <taxon>Eutheria</taxon>
        <taxon>Laurasiatheria</taxon>
        <taxon>Artiodactyla</taxon>
        <taxon>Ruminantia</taxon>
        <taxon>Pecora</taxon>
        <taxon>Cervidae</taxon>
        <taxon>Cervinae</taxon>
        <taxon>Cervus</taxon>
    </lineage>
</organism>
<proteinExistence type="predicted"/>
<comment type="caution">
    <text evidence="2">The sequence shown here is derived from an EMBL/GenBank/DDBJ whole genome shotgun (WGS) entry which is preliminary data.</text>
</comment>
<feature type="transmembrane region" description="Helical" evidence="1">
    <location>
        <begin position="56"/>
        <end position="74"/>
    </location>
</feature>
<feature type="transmembrane region" description="Helical" evidence="1">
    <location>
        <begin position="12"/>
        <end position="35"/>
    </location>
</feature>
<dbReference type="EMBL" id="MKHE01000033">
    <property type="protein sequence ID" value="OWK00049.1"/>
    <property type="molecule type" value="Genomic_DNA"/>
</dbReference>
<keyword evidence="1" id="KW-0472">Membrane</keyword>
<keyword evidence="3" id="KW-1185">Reference proteome</keyword>
<reference evidence="2 3" key="1">
    <citation type="journal article" date="2018" name="Mol. Genet. Genomics">
        <title>The red deer Cervus elaphus genome CerEla1.0: sequencing, annotating, genes, and chromosomes.</title>
        <authorList>
            <person name="Bana N.A."/>
            <person name="Nyiri A."/>
            <person name="Nagy J."/>
            <person name="Frank K."/>
            <person name="Nagy T."/>
            <person name="Steger V."/>
            <person name="Schiller M."/>
            <person name="Lakatos P."/>
            <person name="Sugar L."/>
            <person name="Horn P."/>
            <person name="Barta E."/>
            <person name="Orosz L."/>
        </authorList>
    </citation>
    <scope>NUCLEOTIDE SEQUENCE [LARGE SCALE GENOMIC DNA]</scope>
    <source>
        <strain evidence="2">Hungarian</strain>
    </source>
</reference>
<name>A0A212C214_CEREH</name>
<gene>
    <name evidence="2" type="ORF">Celaphus_00015801</name>
</gene>
<evidence type="ECO:0000313" key="2">
    <source>
        <dbReference type="EMBL" id="OWK00049.1"/>
    </source>
</evidence>
<dbReference type="Proteomes" id="UP000242450">
    <property type="component" value="Chromosome 33"/>
</dbReference>
<keyword evidence="1" id="KW-1133">Transmembrane helix</keyword>
<evidence type="ECO:0000313" key="3">
    <source>
        <dbReference type="Proteomes" id="UP000242450"/>
    </source>
</evidence>
<evidence type="ECO:0000256" key="1">
    <source>
        <dbReference type="SAM" id="Phobius"/>
    </source>
</evidence>
<dbReference type="AlphaFoldDB" id="A0A212C214"/>
<keyword evidence="1" id="KW-0812">Transmembrane</keyword>
<accession>A0A212C214</accession>